<evidence type="ECO:0000256" key="5">
    <source>
        <dbReference type="ARBA" id="ARBA00022692"/>
    </source>
</evidence>
<accession>B2IGJ4</accession>
<keyword evidence="10" id="KW-1003">Cell membrane</keyword>
<evidence type="ECO:0000256" key="3">
    <source>
        <dbReference type="ARBA" id="ARBA00009620"/>
    </source>
</evidence>
<dbReference type="FunFam" id="2.60.370.10:FF:000001">
    <property type="entry name" value="COX11 cytochrome c oxidase assembly homolog"/>
    <property type="match status" value="1"/>
</dbReference>
<dbReference type="KEGG" id="bid:Bind_0726"/>
<dbReference type="InterPro" id="IPR023471">
    <property type="entry name" value="CtaG/Cox11_dom_sf"/>
</dbReference>
<reference evidence="12 13" key="2">
    <citation type="journal article" date="2010" name="J. Bacteriol.">
        <title>Complete genome sequence of Beijerinckia indica subsp. indica.</title>
        <authorList>
            <person name="Tamas I."/>
            <person name="Dedysh S.N."/>
            <person name="Liesack W."/>
            <person name="Stott M.B."/>
            <person name="Alam M."/>
            <person name="Murrell J.C."/>
            <person name="Dunfield P.F."/>
        </authorList>
    </citation>
    <scope>NUCLEOTIDE SEQUENCE [LARGE SCALE GENOMIC DNA]</scope>
    <source>
        <strain evidence="13">ATCC 9039 / DSM 1715 / NCIMB 8712</strain>
    </source>
</reference>
<evidence type="ECO:0000256" key="7">
    <source>
        <dbReference type="ARBA" id="ARBA00022989"/>
    </source>
</evidence>
<dbReference type="PIRSF" id="PIRSF005413">
    <property type="entry name" value="COX11"/>
    <property type="match status" value="1"/>
</dbReference>
<dbReference type="InterPro" id="IPR007533">
    <property type="entry name" value="Cyt_c_oxidase_assmbl_CtaG"/>
</dbReference>
<dbReference type="HOGENOM" id="CLU_045000_5_0_5"/>
<dbReference type="GO" id="GO:0008535">
    <property type="term" value="P:respiratory chain complex IV assembly"/>
    <property type="evidence" value="ECO:0007669"/>
    <property type="project" value="UniProtKB-UniRule"/>
</dbReference>
<evidence type="ECO:0000256" key="4">
    <source>
        <dbReference type="ARBA" id="ARBA00015384"/>
    </source>
</evidence>
<dbReference type="Pfam" id="PF04442">
    <property type="entry name" value="CtaG_Cox11"/>
    <property type="match status" value="1"/>
</dbReference>
<keyword evidence="5 10" id="KW-0812">Transmembrane</keyword>
<feature type="topological domain" description="Periplasmic" evidence="10">
    <location>
        <begin position="43"/>
        <end position="208"/>
    </location>
</feature>
<name>B2IGJ4_BEII9</name>
<feature type="transmembrane region" description="Helical" evidence="11">
    <location>
        <begin position="22"/>
        <end position="46"/>
    </location>
</feature>
<keyword evidence="9 10" id="KW-0472">Membrane</keyword>
<evidence type="ECO:0000256" key="11">
    <source>
        <dbReference type="SAM" id="Phobius"/>
    </source>
</evidence>
<dbReference type="SUPFAM" id="SSF110111">
    <property type="entry name" value="Ctag/Cox11"/>
    <property type="match status" value="1"/>
</dbReference>
<gene>
    <name evidence="10" type="primary">ctaG</name>
    <name evidence="12" type="ordered locus">Bind_0726</name>
</gene>
<evidence type="ECO:0000256" key="2">
    <source>
        <dbReference type="ARBA" id="ARBA00004382"/>
    </source>
</evidence>
<dbReference type="EMBL" id="CP001016">
    <property type="protein sequence ID" value="ACB94376.1"/>
    <property type="molecule type" value="Genomic_DNA"/>
</dbReference>
<dbReference type="GO" id="GO:0005507">
    <property type="term" value="F:copper ion binding"/>
    <property type="evidence" value="ECO:0007669"/>
    <property type="project" value="InterPro"/>
</dbReference>
<evidence type="ECO:0000256" key="1">
    <source>
        <dbReference type="ARBA" id="ARBA00004007"/>
    </source>
</evidence>
<comment type="function">
    <text evidence="1 10">Exerts its effect at some terminal stage of cytochrome c oxidase synthesis, probably by being involved in the insertion of the copper B into subunit I.</text>
</comment>
<dbReference type="AlphaFoldDB" id="B2IGJ4"/>
<evidence type="ECO:0000256" key="10">
    <source>
        <dbReference type="HAMAP-Rule" id="MF_00155"/>
    </source>
</evidence>
<dbReference type="STRING" id="395963.Bind_0726"/>
<feature type="topological domain" description="Cytoplasmic" evidence="10">
    <location>
        <begin position="1"/>
        <end position="13"/>
    </location>
</feature>
<comment type="similarity">
    <text evidence="3 10">Belongs to the COX11/CtaG family.</text>
</comment>
<dbReference type="HAMAP" id="MF_00155">
    <property type="entry name" value="CtaG"/>
    <property type="match status" value="1"/>
</dbReference>
<organism evidence="12 13">
    <name type="scientific">Beijerinckia indica subsp. indica (strain ATCC 9039 / DSM 1715 / NCIMB 8712)</name>
    <dbReference type="NCBI Taxonomy" id="395963"/>
    <lineage>
        <taxon>Bacteria</taxon>
        <taxon>Pseudomonadati</taxon>
        <taxon>Pseudomonadota</taxon>
        <taxon>Alphaproteobacteria</taxon>
        <taxon>Hyphomicrobiales</taxon>
        <taxon>Beijerinckiaceae</taxon>
        <taxon>Beijerinckia</taxon>
    </lineage>
</organism>
<keyword evidence="7 10" id="KW-1133">Transmembrane helix</keyword>
<dbReference type="PANTHER" id="PTHR21320">
    <property type="entry name" value="CYTOCHROME C OXIDASE ASSEMBLY PROTEIN COX11-RELATED"/>
    <property type="match status" value="1"/>
</dbReference>
<dbReference type="Proteomes" id="UP000001695">
    <property type="component" value="Chromosome"/>
</dbReference>
<dbReference type="OrthoDB" id="9804841at2"/>
<keyword evidence="13" id="KW-1185">Reference proteome</keyword>
<evidence type="ECO:0000256" key="9">
    <source>
        <dbReference type="ARBA" id="ARBA00023136"/>
    </source>
</evidence>
<protein>
    <recommendedName>
        <fullName evidence="4 10">Cytochrome c oxidase assembly protein CtaG</fullName>
    </recommendedName>
</protein>
<dbReference type="NCBIfam" id="NF003465">
    <property type="entry name" value="PRK05089.1"/>
    <property type="match status" value="1"/>
</dbReference>
<reference evidence="13" key="1">
    <citation type="submission" date="2008-03" db="EMBL/GenBank/DDBJ databases">
        <title>Complete sequence of chromosome of Beijerinckia indica subsp. indica ATCC 9039.</title>
        <authorList>
            <consortium name="US DOE Joint Genome Institute"/>
            <person name="Copeland A."/>
            <person name="Lucas S."/>
            <person name="Lapidus A."/>
            <person name="Glavina del Rio T."/>
            <person name="Dalin E."/>
            <person name="Tice H."/>
            <person name="Bruce D."/>
            <person name="Goodwin L."/>
            <person name="Pitluck S."/>
            <person name="LaButti K."/>
            <person name="Schmutz J."/>
            <person name="Larimer F."/>
            <person name="Land M."/>
            <person name="Hauser L."/>
            <person name="Kyrpides N."/>
            <person name="Mikhailova N."/>
            <person name="Dunfield P.F."/>
            <person name="Dedysh S.N."/>
            <person name="Liesack W."/>
            <person name="Saw J.H."/>
            <person name="Alam M."/>
            <person name="Chen Y."/>
            <person name="Murrell J.C."/>
            <person name="Richardson P."/>
        </authorList>
    </citation>
    <scope>NUCLEOTIDE SEQUENCE [LARGE SCALE GENOMIC DNA]</scope>
    <source>
        <strain evidence="13">ATCC 9039 / DSM 1715 / NCIMB 8712</strain>
    </source>
</reference>
<keyword evidence="10" id="KW-0997">Cell inner membrane</keyword>
<evidence type="ECO:0000313" key="12">
    <source>
        <dbReference type="EMBL" id="ACB94376.1"/>
    </source>
</evidence>
<dbReference type="RefSeq" id="WP_012383733.1">
    <property type="nucleotide sequence ID" value="NC_010581.1"/>
</dbReference>
<evidence type="ECO:0000256" key="8">
    <source>
        <dbReference type="ARBA" id="ARBA00023008"/>
    </source>
</evidence>
<keyword evidence="8 10" id="KW-0186">Copper</keyword>
<sequence length="208" mass="22085">MSDSPSPEAGPSRNAGSTGGKALSAILVTGVIFGMLGLSFAAVPLYRMFCAATGYGGTTQVAKEAPAAPGQREIIVRFDANVARGLPWSFAPETAQIRLRTGTVATVFYKVTNQADHEVSAQAMYNVTPENSGGYFDKISCFCFSEQTLAAHETVDMPVVFFLDPALEQDATMKGVDQITLSYTFFASKPKAPVTASSDHREGADKPL</sequence>
<keyword evidence="6 10" id="KW-0735">Signal-anchor</keyword>
<comment type="subcellular location">
    <subcellularLocation>
        <location evidence="2 10">Cell inner membrane</location>
        <topology evidence="2 10">Single-pass type II membrane protein</topology>
        <orientation evidence="2 10">Periplasmic side</orientation>
    </subcellularLocation>
</comment>
<evidence type="ECO:0000256" key="6">
    <source>
        <dbReference type="ARBA" id="ARBA00022968"/>
    </source>
</evidence>
<proteinExistence type="inferred from homology"/>
<dbReference type="Gene3D" id="2.60.370.10">
    <property type="entry name" value="Ctag/Cox11"/>
    <property type="match status" value="1"/>
</dbReference>
<evidence type="ECO:0000313" key="13">
    <source>
        <dbReference type="Proteomes" id="UP000001695"/>
    </source>
</evidence>
<dbReference type="PANTHER" id="PTHR21320:SF3">
    <property type="entry name" value="CYTOCHROME C OXIDASE ASSEMBLY PROTEIN COX11, MITOCHONDRIAL-RELATED"/>
    <property type="match status" value="1"/>
</dbReference>
<dbReference type="eggNOG" id="COG3175">
    <property type="taxonomic scope" value="Bacteria"/>
</dbReference>
<dbReference type="GO" id="GO:0005886">
    <property type="term" value="C:plasma membrane"/>
    <property type="evidence" value="ECO:0007669"/>
    <property type="project" value="UniProtKB-SubCell"/>
</dbReference>